<evidence type="ECO:0000256" key="7">
    <source>
        <dbReference type="SAM" id="Phobius"/>
    </source>
</evidence>
<evidence type="ECO:0000256" key="3">
    <source>
        <dbReference type="ARBA" id="ARBA00022967"/>
    </source>
</evidence>
<keyword evidence="5 7" id="KW-0472">Membrane</keyword>
<name>A0A8B7TYZ3_CASCN</name>
<reference evidence="9" key="1">
    <citation type="submission" date="2025-08" db="UniProtKB">
        <authorList>
            <consortium name="RefSeq"/>
        </authorList>
    </citation>
    <scope>IDENTIFICATION</scope>
    <source>
        <tissue evidence="9">Leukocyte</tissue>
    </source>
</reference>
<keyword evidence="3" id="KW-1278">Translocase</keyword>
<dbReference type="GO" id="GO:0005324">
    <property type="term" value="F:long-chain fatty acid transmembrane transporter activity"/>
    <property type="evidence" value="ECO:0007669"/>
    <property type="project" value="TreeGrafter"/>
</dbReference>
<feature type="transmembrane region" description="Helical" evidence="7">
    <location>
        <begin position="116"/>
        <end position="134"/>
    </location>
</feature>
<feature type="region of interest" description="Disordered" evidence="6">
    <location>
        <begin position="37"/>
        <end position="80"/>
    </location>
</feature>
<keyword evidence="2 7" id="KW-0812">Transmembrane</keyword>
<evidence type="ECO:0000256" key="4">
    <source>
        <dbReference type="ARBA" id="ARBA00022989"/>
    </source>
</evidence>
<evidence type="ECO:0000256" key="5">
    <source>
        <dbReference type="ARBA" id="ARBA00023136"/>
    </source>
</evidence>
<dbReference type="InterPro" id="IPR011527">
    <property type="entry name" value="ABC1_TM_dom"/>
</dbReference>
<dbReference type="GO" id="GO:0005778">
    <property type="term" value="C:peroxisomal membrane"/>
    <property type="evidence" value="ECO:0007669"/>
    <property type="project" value="TreeGrafter"/>
</dbReference>
<dbReference type="GO" id="GO:0015910">
    <property type="term" value="P:long-chain fatty acid import into peroxisome"/>
    <property type="evidence" value="ECO:0007669"/>
    <property type="project" value="TreeGrafter"/>
</dbReference>
<evidence type="ECO:0000259" key="8">
    <source>
        <dbReference type="Pfam" id="PF06472"/>
    </source>
</evidence>
<evidence type="ECO:0000313" key="9">
    <source>
        <dbReference type="RefSeq" id="XP_020010595.1"/>
    </source>
</evidence>
<dbReference type="Pfam" id="PF06472">
    <property type="entry name" value="ABC_membrane_2"/>
    <property type="match status" value="1"/>
</dbReference>
<dbReference type="InterPro" id="IPR050835">
    <property type="entry name" value="ABC_transporter_sub-D"/>
</dbReference>
<protein>
    <submittedName>
        <fullName evidence="9">ATP-binding cassette sub-family D member 4-like</fullName>
    </submittedName>
</protein>
<dbReference type="GO" id="GO:0140359">
    <property type="term" value="F:ABC-type transporter activity"/>
    <property type="evidence" value="ECO:0007669"/>
    <property type="project" value="InterPro"/>
</dbReference>
<dbReference type="AlphaFoldDB" id="A0A8B7TYZ3"/>
<dbReference type="GO" id="GO:0007031">
    <property type="term" value="P:peroxisome organization"/>
    <property type="evidence" value="ECO:0007669"/>
    <property type="project" value="TreeGrafter"/>
</dbReference>
<feature type="non-terminal residue" evidence="9">
    <location>
        <position position="218"/>
    </location>
</feature>
<proteinExistence type="predicted"/>
<evidence type="ECO:0000256" key="6">
    <source>
        <dbReference type="SAM" id="MobiDB-lite"/>
    </source>
</evidence>
<dbReference type="OrthoDB" id="422637at2759"/>
<keyword evidence="4 7" id="KW-1133">Transmembrane helix</keyword>
<gene>
    <name evidence="9" type="primary">LOC109679971</name>
</gene>
<sequence>RPSRSQRGRSSRRVGTRWYFRKRPAFLSIRRVSVAAGARPSPDPAPSPPRPPLADHESRGLCPEPTAGRPGSTVGDPGSWRLRDRARSRRQVNLQFLQRFLRIHKVLFPSWSSQNVLMYLTLLCVALLEQLVIYQVGLIPSQFYGVLGNKDLDGFKPLTFLAVVLIVLNSTLKSFDQFTCNLLYVSWRKDLTEHLHHLYFRTRVYYTLNVLRDDIDNP</sequence>
<feature type="transmembrane region" description="Helical" evidence="7">
    <location>
        <begin position="154"/>
        <end position="172"/>
    </location>
</feature>
<dbReference type="GO" id="GO:0006635">
    <property type="term" value="P:fatty acid beta-oxidation"/>
    <property type="evidence" value="ECO:0007669"/>
    <property type="project" value="TreeGrafter"/>
</dbReference>
<accession>A0A8B7TYZ3</accession>
<dbReference type="GO" id="GO:0005524">
    <property type="term" value="F:ATP binding"/>
    <property type="evidence" value="ECO:0007669"/>
    <property type="project" value="InterPro"/>
</dbReference>
<dbReference type="PANTHER" id="PTHR11384">
    <property type="entry name" value="ATP-BINDING CASSETTE, SUB-FAMILY D MEMBER"/>
    <property type="match status" value="1"/>
</dbReference>
<dbReference type="PANTHER" id="PTHR11384:SF59">
    <property type="entry name" value="LYSOSOMAL COBALAMIN TRANSPORTER ABCD4"/>
    <property type="match status" value="1"/>
</dbReference>
<dbReference type="GO" id="GO:0042760">
    <property type="term" value="P:very long-chain fatty acid catabolic process"/>
    <property type="evidence" value="ECO:0007669"/>
    <property type="project" value="TreeGrafter"/>
</dbReference>
<evidence type="ECO:0000256" key="1">
    <source>
        <dbReference type="ARBA" id="ARBA00022448"/>
    </source>
</evidence>
<dbReference type="KEGG" id="ccan:109679971"/>
<evidence type="ECO:0000256" key="2">
    <source>
        <dbReference type="ARBA" id="ARBA00022692"/>
    </source>
</evidence>
<keyword evidence="1" id="KW-0813">Transport</keyword>
<dbReference type="RefSeq" id="XP_020010595.1">
    <property type="nucleotide sequence ID" value="XM_020155006.1"/>
</dbReference>
<feature type="domain" description="ABC transmembrane type-1" evidence="8">
    <location>
        <begin position="103"/>
        <end position="218"/>
    </location>
</feature>
<feature type="compositionally biased region" description="Pro residues" evidence="6">
    <location>
        <begin position="41"/>
        <end position="52"/>
    </location>
</feature>
<organism evidence="9">
    <name type="scientific">Castor canadensis</name>
    <name type="common">American beaver</name>
    <dbReference type="NCBI Taxonomy" id="51338"/>
    <lineage>
        <taxon>Eukaryota</taxon>
        <taxon>Metazoa</taxon>
        <taxon>Chordata</taxon>
        <taxon>Craniata</taxon>
        <taxon>Vertebrata</taxon>
        <taxon>Euteleostomi</taxon>
        <taxon>Mammalia</taxon>
        <taxon>Eutheria</taxon>
        <taxon>Euarchontoglires</taxon>
        <taxon>Glires</taxon>
        <taxon>Rodentia</taxon>
        <taxon>Castorimorpha</taxon>
        <taxon>Castoridae</taxon>
        <taxon>Castor</taxon>
    </lineage>
</organism>
<feature type="non-terminal residue" evidence="9">
    <location>
        <position position="1"/>
    </location>
</feature>